<keyword evidence="5" id="KW-0325">Glycoprotein</keyword>
<dbReference type="InterPro" id="IPR001563">
    <property type="entry name" value="Peptidase_S10"/>
</dbReference>
<comment type="caution">
    <text evidence="7">The sequence shown here is derived from an EMBL/GenBank/DDBJ whole genome shotgun (WGS) entry which is preliminary data.</text>
</comment>
<dbReference type="PROSITE" id="PS00131">
    <property type="entry name" value="CARBOXYPEPT_SER_SER"/>
    <property type="match status" value="1"/>
</dbReference>
<dbReference type="InterPro" id="IPR033124">
    <property type="entry name" value="Ser_caboxypep_his_AS"/>
</dbReference>
<dbReference type="PRINTS" id="PR00724">
    <property type="entry name" value="CRBOXYPTASEC"/>
</dbReference>
<dbReference type="EC" id="3.4.16.-" evidence="6"/>
<dbReference type="Gene3D" id="3.40.50.1820">
    <property type="entry name" value="alpha/beta hydrolase"/>
    <property type="match status" value="1"/>
</dbReference>
<evidence type="ECO:0000256" key="3">
    <source>
        <dbReference type="ARBA" id="ARBA00022670"/>
    </source>
</evidence>
<accession>A0A8H6QW14</accession>
<keyword evidence="8" id="KW-1185">Reference proteome</keyword>
<keyword evidence="6" id="KW-0732">Signal</keyword>
<reference evidence="7" key="1">
    <citation type="submission" date="2020-06" db="EMBL/GenBank/DDBJ databases">
        <title>Draft genome sequences of strains closely related to Aspergillus parafelis and Aspergillus hiratsukae.</title>
        <authorList>
            <person name="Dos Santos R.A.C."/>
            <person name="Rivero-Menendez O."/>
            <person name="Steenwyk J.L."/>
            <person name="Mead M.E."/>
            <person name="Goldman G.H."/>
            <person name="Alastruey-Izquierdo A."/>
            <person name="Rokas A."/>
        </authorList>
    </citation>
    <scope>NUCLEOTIDE SEQUENCE</scope>
    <source>
        <strain evidence="7">CNM-CM7691</strain>
    </source>
</reference>
<keyword evidence="3 6" id="KW-0645">Protease</keyword>
<keyword evidence="4 6" id="KW-0378">Hydrolase</keyword>
<name>A0A8H6QW14_9EURO</name>
<sequence length="509" mass="56721">MIFSSPVIAMLRFMWAIMPWISSITADLSGLNEKAKQFVVNGTGIPEVNFDIGESYAGYLPNTPSGNSSLFFWYFPTTNAAAGDEITIWLNGGPGCSSLAGLIQENGPFLWQPGTYAPIQNPYSWTNLTNIVYVDHPAGTGMSPGPSTVKDEIDIARQFMDFWVRFIDTFELWNRRVYLAGESYAGQYIPYIASAMLDEQNSTYFNVSGILMFDPSINSRTVLSHAPAVLAMKHFRHILALNDTFMSEIEERAQHCGYTAFMEQALRFPPDGILQSAPTHERPGCDIWNSIVKAEYYVNPCFNYYHIVEFCPYLWNVMGFPVSDAGKGPDNYFNRSDVQKAINAYPTDYQTCGKMNIFQAEDAKDQSVPSGLGPLPSVIERTNNTVIAHGLLDFLLLANGTLATIQNMTWSDVQGFQNPPSDPFFVPYHPWWYEEWESSNKMPPFTRIAGSGVLGTSHTERGLTFASVDLAGHQVPQYSPGAAYRLMEFLLGRISNLSEITDSFTTGTG</sequence>
<evidence type="ECO:0000256" key="5">
    <source>
        <dbReference type="ARBA" id="ARBA00023180"/>
    </source>
</evidence>
<evidence type="ECO:0000256" key="4">
    <source>
        <dbReference type="ARBA" id="ARBA00022801"/>
    </source>
</evidence>
<dbReference type="PANTHER" id="PTHR11802">
    <property type="entry name" value="SERINE PROTEASE FAMILY S10 SERINE CARBOXYPEPTIDASE"/>
    <property type="match status" value="1"/>
</dbReference>
<keyword evidence="2 6" id="KW-0121">Carboxypeptidase</keyword>
<dbReference type="GO" id="GO:0004185">
    <property type="term" value="F:serine-type carboxypeptidase activity"/>
    <property type="evidence" value="ECO:0007669"/>
    <property type="project" value="UniProtKB-UniRule"/>
</dbReference>
<dbReference type="Pfam" id="PF00450">
    <property type="entry name" value="Peptidase_S10"/>
    <property type="match status" value="1"/>
</dbReference>
<dbReference type="PANTHER" id="PTHR11802:SF116">
    <property type="entry name" value="CARBOXYPEPTIDASE"/>
    <property type="match status" value="1"/>
</dbReference>
<organism evidence="7 8">
    <name type="scientific">Aspergillus felis</name>
    <dbReference type="NCBI Taxonomy" id="1287682"/>
    <lineage>
        <taxon>Eukaryota</taxon>
        <taxon>Fungi</taxon>
        <taxon>Dikarya</taxon>
        <taxon>Ascomycota</taxon>
        <taxon>Pezizomycotina</taxon>
        <taxon>Eurotiomycetes</taxon>
        <taxon>Eurotiomycetidae</taxon>
        <taxon>Eurotiales</taxon>
        <taxon>Aspergillaceae</taxon>
        <taxon>Aspergillus</taxon>
        <taxon>Aspergillus subgen. Fumigati</taxon>
    </lineage>
</organism>
<dbReference type="SUPFAM" id="SSF53474">
    <property type="entry name" value="alpha/beta-Hydrolases"/>
    <property type="match status" value="1"/>
</dbReference>
<dbReference type="PROSITE" id="PS00560">
    <property type="entry name" value="CARBOXYPEPT_SER_HIS"/>
    <property type="match status" value="1"/>
</dbReference>
<dbReference type="GO" id="GO:0006508">
    <property type="term" value="P:proteolysis"/>
    <property type="evidence" value="ECO:0007669"/>
    <property type="project" value="UniProtKB-KW"/>
</dbReference>
<dbReference type="AlphaFoldDB" id="A0A8H6QW14"/>
<protein>
    <recommendedName>
        <fullName evidence="6">Carboxypeptidase</fullName>
        <ecNumber evidence="6">3.4.16.-</ecNumber>
    </recommendedName>
</protein>
<comment type="similarity">
    <text evidence="1 6">Belongs to the peptidase S10 family.</text>
</comment>
<dbReference type="InterPro" id="IPR018202">
    <property type="entry name" value="Ser_caboxypep_ser_AS"/>
</dbReference>
<feature type="chain" id="PRO_5034946334" description="Carboxypeptidase" evidence="6">
    <location>
        <begin position="27"/>
        <end position="509"/>
    </location>
</feature>
<dbReference type="Proteomes" id="UP000641853">
    <property type="component" value="Unassembled WGS sequence"/>
</dbReference>
<proteinExistence type="inferred from homology"/>
<gene>
    <name evidence="7" type="ORF">CNMCM7691_007892</name>
</gene>
<evidence type="ECO:0000256" key="2">
    <source>
        <dbReference type="ARBA" id="ARBA00022645"/>
    </source>
</evidence>
<evidence type="ECO:0000313" key="7">
    <source>
        <dbReference type="EMBL" id="KAF7179017.1"/>
    </source>
</evidence>
<feature type="signal peptide" evidence="6">
    <location>
        <begin position="1"/>
        <end position="26"/>
    </location>
</feature>
<dbReference type="EMBL" id="JACBAG010001870">
    <property type="protein sequence ID" value="KAF7179017.1"/>
    <property type="molecule type" value="Genomic_DNA"/>
</dbReference>
<evidence type="ECO:0000256" key="1">
    <source>
        <dbReference type="ARBA" id="ARBA00009431"/>
    </source>
</evidence>
<evidence type="ECO:0000256" key="6">
    <source>
        <dbReference type="RuleBase" id="RU361156"/>
    </source>
</evidence>
<evidence type="ECO:0000313" key="8">
    <source>
        <dbReference type="Proteomes" id="UP000641853"/>
    </source>
</evidence>
<dbReference type="InterPro" id="IPR029058">
    <property type="entry name" value="AB_hydrolase_fold"/>
</dbReference>